<evidence type="ECO:0000313" key="4">
    <source>
        <dbReference type="Ensembl" id="ENSCCRP00015066432.1"/>
    </source>
</evidence>
<dbReference type="PANTHER" id="PTHR23345:SF9">
    <property type="entry name" value="VITELLOGENIN-RELATED"/>
    <property type="match status" value="1"/>
</dbReference>
<dbReference type="Ensembl" id="ENSCCRT00015068608.1">
    <property type="protein sequence ID" value="ENSCCRP00015066433.1"/>
    <property type="gene ID" value="ENSCCRG00015027070.1"/>
</dbReference>
<evidence type="ECO:0000256" key="1">
    <source>
        <dbReference type="ARBA" id="ARBA00022761"/>
    </source>
</evidence>
<evidence type="ECO:0000259" key="3">
    <source>
        <dbReference type="PROSITE" id="PS51233"/>
    </source>
</evidence>
<protein>
    <recommendedName>
        <fullName evidence="3">VWFD domain-containing protein</fullName>
    </recommendedName>
</protein>
<reference evidence="4" key="1">
    <citation type="submission" date="2025-05" db="UniProtKB">
        <authorList>
            <consortium name="Ensembl"/>
        </authorList>
    </citation>
    <scope>IDENTIFICATION</scope>
</reference>
<proteinExistence type="predicted"/>
<dbReference type="AlphaFoldDB" id="A0A8C1WG61"/>
<dbReference type="PANTHER" id="PTHR23345">
    <property type="entry name" value="VITELLOGENIN-RELATED"/>
    <property type="match status" value="1"/>
</dbReference>
<sequence length="125" mass="13762">MKGQTCGLCGKADGEIRQGYRTPSGYLTKSSVSFAHSWVLPTESCRDATCYMRFETVKLEKQRSDRQASKCYSVEPGLRCLAGCLPNRTSHTTVGYYCLPSSKTSTEDLSETAEAHMACHCTESV</sequence>
<name>A0A8C1WG61_CYPCA</name>
<keyword evidence="1" id="KW-0758">Storage protein</keyword>
<accession>A0A8C1WG61</accession>
<keyword evidence="2" id="KW-0325">Glycoprotein</keyword>
<dbReference type="Proteomes" id="UP000694700">
    <property type="component" value="Unplaced"/>
</dbReference>
<feature type="domain" description="VWFD" evidence="3">
    <location>
        <begin position="1"/>
        <end position="46"/>
    </location>
</feature>
<dbReference type="Ensembl" id="ENSCCRT00015068607.1">
    <property type="protein sequence ID" value="ENSCCRP00015066432.1"/>
    <property type="gene ID" value="ENSCCRG00015027069.1"/>
</dbReference>
<evidence type="ECO:0000256" key="2">
    <source>
        <dbReference type="ARBA" id="ARBA00023180"/>
    </source>
</evidence>
<organism evidence="4 5">
    <name type="scientific">Cyprinus carpio</name>
    <name type="common">Common carp</name>
    <dbReference type="NCBI Taxonomy" id="7962"/>
    <lineage>
        <taxon>Eukaryota</taxon>
        <taxon>Metazoa</taxon>
        <taxon>Chordata</taxon>
        <taxon>Craniata</taxon>
        <taxon>Vertebrata</taxon>
        <taxon>Euteleostomi</taxon>
        <taxon>Actinopterygii</taxon>
        <taxon>Neopterygii</taxon>
        <taxon>Teleostei</taxon>
        <taxon>Ostariophysi</taxon>
        <taxon>Cypriniformes</taxon>
        <taxon>Cyprinidae</taxon>
        <taxon>Cyprininae</taxon>
        <taxon>Cyprinus</taxon>
    </lineage>
</organism>
<dbReference type="GO" id="GO:0005319">
    <property type="term" value="F:lipid transporter activity"/>
    <property type="evidence" value="ECO:0007669"/>
    <property type="project" value="TreeGrafter"/>
</dbReference>
<dbReference type="PROSITE" id="PS51233">
    <property type="entry name" value="VWFD"/>
    <property type="match status" value="1"/>
</dbReference>
<dbReference type="GO" id="GO:0045735">
    <property type="term" value="F:nutrient reservoir activity"/>
    <property type="evidence" value="ECO:0007669"/>
    <property type="project" value="UniProtKB-KW"/>
</dbReference>
<dbReference type="InterPro" id="IPR050733">
    <property type="entry name" value="Vitellogenin/Apolipophorin"/>
</dbReference>
<dbReference type="GO" id="GO:0071391">
    <property type="term" value="P:cellular response to estrogen stimulus"/>
    <property type="evidence" value="ECO:0007669"/>
    <property type="project" value="TreeGrafter"/>
</dbReference>
<dbReference type="GO" id="GO:0032355">
    <property type="term" value="P:response to estradiol"/>
    <property type="evidence" value="ECO:0007669"/>
    <property type="project" value="TreeGrafter"/>
</dbReference>
<dbReference type="InterPro" id="IPR001846">
    <property type="entry name" value="VWF_type-D"/>
</dbReference>
<evidence type="ECO:0000313" key="5">
    <source>
        <dbReference type="Proteomes" id="UP000694700"/>
    </source>
</evidence>